<evidence type="ECO:0000256" key="6">
    <source>
        <dbReference type="ARBA" id="ARBA00022777"/>
    </source>
</evidence>
<keyword evidence="8" id="KW-0902">Two-component regulatory system</keyword>
<dbReference type="GO" id="GO:0016020">
    <property type="term" value="C:membrane"/>
    <property type="evidence" value="ECO:0007669"/>
    <property type="project" value="InterPro"/>
</dbReference>
<evidence type="ECO:0000313" key="11">
    <source>
        <dbReference type="EMBL" id="MDG3015660.1"/>
    </source>
</evidence>
<dbReference type="InterPro" id="IPR025828">
    <property type="entry name" value="Put_sensor_dom"/>
</dbReference>
<sequence>MPRTDKPQPPRWSPLAAALRAPVDGVTWRALGYVVVGTVLGVLAISYLYLAVISSVVLAVTLVGIPLAAGYVALAREWGRLYRWLARTLLRIDVSEPDGFRRRQGALATIGGALSDRVGWRALAFLLLNSVVAVCGGYLALMLVAVAAVAVLSPLIWWIGDPINTDSEGVAHHSFVQFGDFYFDSAAKLLLLAAGGALVLFFVAPWPIRGVAALGGILTRWLLGSSPADARVRQLERSRSGAVEDAAATLRRVERDLHDGTQARLVTIGMTLGRAQEKLDAGEDAGELVAVAHATTKDSIRELRDLVRGIHPPALDLGLGPALETLTARNVIPTQLSVHMTGRPSPGVETIAYFCVAELLTNVGRHSGATTCRVEVDGDDRWLRLAVHDDGRGGAETGAGSGLAGLTSRVETVDGSLTVHSPAGGPTTVTVDLPTEGVR</sequence>
<evidence type="ECO:0000256" key="4">
    <source>
        <dbReference type="ARBA" id="ARBA00022679"/>
    </source>
</evidence>
<reference evidence="11" key="1">
    <citation type="submission" date="2022-08" db="EMBL/GenBank/DDBJ databases">
        <title>Genome analysis of Corynebacteriales strain.</title>
        <authorList>
            <person name="Lee S.D."/>
        </authorList>
    </citation>
    <scope>NUCLEOTIDE SEQUENCE</scope>
    <source>
        <strain evidence="11">D3-21</strain>
    </source>
</reference>
<evidence type="ECO:0000259" key="10">
    <source>
        <dbReference type="SMART" id="SM00387"/>
    </source>
</evidence>
<dbReference type="RefSeq" id="WP_332520156.1">
    <property type="nucleotide sequence ID" value="NZ_JANRHA010000009.1"/>
</dbReference>
<keyword evidence="3" id="KW-0597">Phosphoprotein</keyword>
<keyword evidence="9" id="KW-0812">Transmembrane</keyword>
<dbReference type="Pfam" id="PF02518">
    <property type="entry name" value="HATPase_c"/>
    <property type="match status" value="1"/>
</dbReference>
<evidence type="ECO:0000256" key="1">
    <source>
        <dbReference type="ARBA" id="ARBA00000085"/>
    </source>
</evidence>
<proteinExistence type="predicted"/>
<dbReference type="Pfam" id="PF13796">
    <property type="entry name" value="Sensor"/>
    <property type="match status" value="1"/>
</dbReference>
<keyword evidence="9" id="KW-0472">Membrane</keyword>
<dbReference type="SMART" id="SM00387">
    <property type="entry name" value="HATPase_c"/>
    <property type="match status" value="1"/>
</dbReference>
<dbReference type="Gene3D" id="3.30.565.10">
    <property type="entry name" value="Histidine kinase-like ATPase, C-terminal domain"/>
    <property type="match status" value="1"/>
</dbReference>
<dbReference type="PANTHER" id="PTHR24421">
    <property type="entry name" value="NITRATE/NITRITE SENSOR PROTEIN NARX-RELATED"/>
    <property type="match status" value="1"/>
</dbReference>
<gene>
    <name evidence="11" type="ORF">NVS88_13950</name>
</gene>
<dbReference type="GO" id="GO:0005524">
    <property type="term" value="F:ATP binding"/>
    <property type="evidence" value="ECO:0007669"/>
    <property type="project" value="UniProtKB-KW"/>
</dbReference>
<comment type="catalytic activity">
    <reaction evidence="1">
        <text>ATP + protein L-histidine = ADP + protein N-phospho-L-histidine.</text>
        <dbReference type="EC" id="2.7.13.3"/>
    </reaction>
</comment>
<feature type="transmembrane region" description="Helical" evidence="9">
    <location>
        <begin position="56"/>
        <end position="74"/>
    </location>
</feature>
<feature type="domain" description="Histidine kinase/HSP90-like ATPase" evidence="10">
    <location>
        <begin position="347"/>
        <end position="437"/>
    </location>
</feature>
<accession>A0A9X4M0B2</accession>
<dbReference type="SUPFAM" id="SSF55874">
    <property type="entry name" value="ATPase domain of HSP90 chaperone/DNA topoisomerase II/histidine kinase"/>
    <property type="match status" value="1"/>
</dbReference>
<name>A0A9X4M0B2_9ACTN</name>
<dbReference type="InterPro" id="IPR011712">
    <property type="entry name" value="Sig_transdc_His_kin_sub3_dim/P"/>
</dbReference>
<feature type="transmembrane region" description="Helical" evidence="9">
    <location>
        <begin position="126"/>
        <end position="159"/>
    </location>
</feature>
<keyword evidence="12" id="KW-1185">Reference proteome</keyword>
<organism evidence="11 12">
    <name type="scientific">Speluncibacter jeojiensis</name>
    <dbReference type="NCBI Taxonomy" id="2710754"/>
    <lineage>
        <taxon>Bacteria</taxon>
        <taxon>Bacillati</taxon>
        <taxon>Actinomycetota</taxon>
        <taxon>Actinomycetes</taxon>
        <taxon>Mycobacteriales</taxon>
        <taxon>Speluncibacteraceae</taxon>
        <taxon>Speluncibacter</taxon>
    </lineage>
</organism>
<keyword evidence="6" id="KW-0418">Kinase</keyword>
<dbReference type="EC" id="2.7.13.3" evidence="2"/>
<keyword evidence="5" id="KW-0547">Nucleotide-binding</keyword>
<dbReference type="GO" id="GO:0046983">
    <property type="term" value="F:protein dimerization activity"/>
    <property type="evidence" value="ECO:0007669"/>
    <property type="project" value="InterPro"/>
</dbReference>
<keyword evidence="9" id="KW-1133">Transmembrane helix</keyword>
<evidence type="ECO:0000256" key="7">
    <source>
        <dbReference type="ARBA" id="ARBA00022840"/>
    </source>
</evidence>
<feature type="transmembrane region" description="Helical" evidence="9">
    <location>
        <begin position="189"/>
        <end position="208"/>
    </location>
</feature>
<comment type="caution">
    <text evidence="11">The sequence shown here is derived from an EMBL/GenBank/DDBJ whole genome shotgun (WGS) entry which is preliminary data.</text>
</comment>
<feature type="transmembrane region" description="Helical" evidence="9">
    <location>
        <begin position="30"/>
        <end position="50"/>
    </location>
</feature>
<protein>
    <recommendedName>
        <fullName evidence="2">histidine kinase</fullName>
        <ecNumber evidence="2">2.7.13.3</ecNumber>
    </recommendedName>
</protein>
<dbReference type="PANTHER" id="PTHR24421:SF10">
    <property type="entry name" value="NITRATE_NITRITE SENSOR PROTEIN NARQ"/>
    <property type="match status" value="1"/>
</dbReference>
<dbReference type="AlphaFoldDB" id="A0A9X4M0B2"/>
<dbReference type="Pfam" id="PF07730">
    <property type="entry name" value="HisKA_3"/>
    <property type="match status" value="1"/>
</dbReference>
<evidence type="ECO:0000256" key="5">
    <source>
        <dbReference type="ARBA" id="ARBA00022741"/>
    </source>
</evidence>
<keyword evidence="4" id="KW-0808">Transferase</keyword>
<keyword evidence="7" id="KW-0067">ATP-binding</keyword>
<evidence type="ECO:0000256" key="2">
    <source>
        <dbReference type="ARBA" id="ARBA00012438"/>
    </source>
</evidence>
<dbReference type="Proteomes" id="UP001152755">
    <property type="component" value="Unassembled WGS sequence"/>
</dbReference>
<dbReference type="InterPro" id="IPR036890">
    <property type="entry name" value="HATPase_C_sf"/>
</dbReference>
<dbReference type="GO" id="GO:0000155">
    <property type="term" value="F:phosphorelay sensor kinase activity"/>
    <property type="evidence" value="ECO:0007669"/>
    <property type="project" value="InterPro"/>
</dbReference>
<dbReference type="CDD" id="cd16917">
    <property type="entry name" value="HATPase_UhpB-NarQ-NarX-like"/>
    <property type="match status" value="1"/>
</dbReference>
<dbReference type="InterPro" id="IPR003594">
    <property type="entry name" value="HATPase_dom"/>
</dbReference>
<evidence type="ECO:0000256" key="3">
    <source>
        <dbReference type="ARBA" id="ARBA00022553"/>
    </source>
</evidence>
<dbReference type="Gene3D" id="1.20.5.1930">
    <property type="match status" value="1"/>
</dbReference>
<evidence type="ECO:0000313" key="12">
    <source>
        <dbReference type="Proteomes" id="UP001152755"/>
    </source>
</evidence>
<dbReference type="EMBL" id="JANRHA010000009">
    <property type="protein sequence ID" value="MDG3015660.1"/>
    <property type="molecule type" value="Genomic_DNA"/>
</dbReference>
<dbReference type="InterPro" id="IPR050482">
    <property type="entry name" value="Sensor_HK_TwoCompSys"/>
</dbReference>
<evidence type="ECO:0000256" key="9">
    <source>
        <dbReference type="SAM" id="Phobius"/>
    </source>
</evidence>
<evidence type="ECO:0000256" key="8">
    <source>
        <dbReference type="ARBA" id="ARBA00023012"/>
    </source>
</evidence>